<dbReference type="STRING" id="33114.A0A2G2X7V9"/>
<dbReference type="SUPFAM" id="SSF50978">
    <property type="entry name" value="WD40 repeat-like"/>
    <property type="match status" value="1"/>
</dbReference>
<dbReference type="InterPro" id="IPR013244">
    <property type="entry name" value="Sec39_domain"/>
</dbReference>
<dbReference type="GO" id="GO:0015031">
    <property type="term" value="P:protein transport"/>
    <property type="evidence" value="ECO:0007669"/>
    <property type="project" value="UniProtKB-KW"/>
</dbReference>
<evidence type="ECO:0000256" key="2">
    <source>
        <dbReference type="ARBA" id="ARBA00022448"/>
    </source>
</evidence>
<accession>A0A2G2X7V9</accession>
<dbReference type="InterPro" id="IPR016024">
    <property type="entry name" value="ARM-type_fold"/>
</dbReference>
<evidence type="ECO:0000259" key="5">
    <source>
        <dbReference type="Pfam" id="PF08314"/>
    </source>
</evidence>
<dbReference type="GO" id="GO:0006890">
    <property type="term" value="P:retrograde vesicle-mediated transport, Golgi to endoplasmic reticulum"/>
    <property type="evidence" value="ECO:0007669"/>
    <property type="project" value="InterPro"/>
</dbReference>
<feature type="domain" description="Sec39" evidence="5">
    <location>
        <begin position="910"/>
        <end position="1126"/>
    </location>
</feature>
<feature type="domain" description="Sec39" evidence="5">
    <location>
        <begin position="598"/>
        <end position="894"/>
    </location>
</feature>
<evidence type="ECO:0000313" key="7">
    <source>
        <dbReference type="Proteomes" id="UP000224567"/>
    </source>
</evidence>
<dbReference type="SUPFAM" id="SSF48371">
    <property type="entry name" value="ARM repeat"/>
    <property type="match status" value="1"/>
</dbReference>
<dbReference type="PANTHER" id="PTHR15922:SF2">
    <property type="entry name" value="NBAS SUBUNIT OF NRZ TETHERING COMPLEX"/>
    <property type="match status" value="1"/>
</dbReference>
<evidence type="ECO:0000256" key="1">
    <source>
        <dbReference type="ARBA" id="ARBA00004240"/>
    </source>
</evidence>
<evidence type="ECO:0000313" key="6">
    <source>
        <dbReference type="EMBL" id="PHT53421.1"/>
    </source>
</evidence>
<keyword evidence="3" id="KW-0256">Endoplasmic reticulum</keyword>
<proteinExistence type="predicted"/>
<dbReference type="Proteomes" id="UP000224567">
    <property type="component" value="Unassembled WGS sequence"/>
</dbReference>
<keyword evidence="7" id="KW-1185">Reference proteome</keyword>
<dbReference type="InterPro" id="IPR036322">
    <property type="entry name" value="WD40_repeat_dom_sf"/>
</dbReference>
<comment type="caution">
    <text evidence="6">The sequence shown here is derived from an EMBL/GenBank/DDBJ whole genome shotgun (WGS) entry which is preliminary data.</text>
</comment>
<protein>
    <submittedName>
        <fullName evidence="6">MAG2-interacting protein 2</fullName>
    </submittedName>
</protein>
<evidence type="ECO:0000256" key="4">
    <source>
        <dbReference type="ARBA" id="ARBA00022927"/>
    </source>
</evidence>
<evidence type="ECO:0000256" key="3">
    <source>
        <dbReference type="ARBA" id="ARBA00022824"/>
    </source>
</evidence>
<keyword evidence="2" id="KW-0813">Transport</keyword>
<comment type="subcellular location">
    <subcellularLocation>
        <location evidence="1">Endoplasmic reticulum</location>
    </subcellularLocation>
</comment>
<dbReference type="EMBL" id="MLFT02000003">
    <property type="protein sequence ID" value="PHT53421.1"/>
    <property type="molecule type" value="Genomic_DNA"/>
</dbReference>
<dbReference type="PANTHER" id="PTHR15922">
    <property type="entry name" value="NEUROBLASTOMA-AMPLIFIED SEQUENCE"/>
    <property type="match status" value="1"/>
</dbReference>
<dbReference type="GO" id="GO:0000149">
    <property type="term" value="F:SNARE binding"/>
    <property type="evidence" value="ECO:0007669"/>
    <property type="project" value="TreeGrafter"/>
</dbReference>
<keyword evidence="4" id="KW-0653">Protein transport</keyword>
<dbReference type="OrthoDB" id="19988at2759"/>
<dbReference type="GO" id="GO:0070939">
    <property type="term" value="C:Dsl1/NZR complex"/>
    <property type="evidence" value="ECO:0007669"/>
    <property type="project" value="TreeGrafter"/>
</dbReference>
<dbReference type="Pfam" id="PF08314">
    <property type="entry name" value="Sec39"/>
    <property type="match status" value="2"/>
</dbReference>
<sequence length="1972" mass="221174">MEETTGQILYETKHHASRPFISNYPPLNHQQLNEGANNSYISRLLSSSGIAQLKERWRKHGNPTKVRRCASLFVSPRGDLVAVASGNQITILQKVDEYQKPRGIFNCKSITSFRCGAWSETHDVLGVADDSDTIYLIRANGEEITRISKSHIKSSSPIVGLMVQDDVDLKKSCLCTFTIITADGLIHDIEISQDPSASVFSPLASRSGTMLKQSPQDMICLDYQPELSLFSIVCSAGSLQLTTNGLYSLSLCWKSRNLALEVLVSTQFEGFFSIPKGYVGHITSPKVSISPRGRFVAALDMGGSLNTFKFDKEQRALSKCSYGEGNELHQGNKDSDKGNILVNGVIDFAWWSDDILAVAEMNGNITMINICTGAMLCKKDGTMYSLPLLERVPQMLGKLFLLETKPSVQNNESTKEIRESSFHLMECDRGDMNNKFDWANFQWSLVSFSERSIPEMYDILISRQEYQAALMFADQHGLDKDEALKSHWLHSSQGVNEIKALLSNIKDHVFVLSECVGRFGPTEDAVRALLDLGLSITDRYRFSEPEVDDHSKVWDCLVARLMLLQYRDRLETFLGINMGRFSLQEFKKFCNLPIKEAAIALAESGKIGALNLLFKRHPYSLTSSLLDVFAAIPETLPVQTYGQLLPGSSPPPSMSLREEDWVECDEMVTFIISRVPESHESYAQIRTEPIVKQFLGSQWPSVSELSSWYKKRARDIDTLSGQLDNSMCLIDFACRKGISQLQPFLEEISYLHQLIYSEENEEMNFSMSLTIWESLPDYEKFKLMLIGVREDTVITRLHSKAIPFMKKRFHSSTVPSGDEKTDCSAESFLVRWLKEIASEKKLEMCSIVIEEGVREVHNNNLFHNEAEVVDCALQCIYACSVTDRWSTMTSILSKLPFPRDSEAARLKERLRLAEGHIEAGRILALYQVPKPISFFQDAYCDEKGVKQIIRLILSKFVRRQPGRSDNDWTNMWLDLQSLLEKAFFFIDLEYVLMEFCRGLLKAGKFSLARNYLKGVGSVSLANDKAENLVIQAAREYFFSASSLSSSEIWKAKECLNIFPTSRNVRAEADIIDAVTVRLPNLGVTLLPMQFRQIKDPMEIVKLVVTSQGGAYLNVDEIIELAKLLRLSSHDDISAVQEAIAREAAVVGDLQLAFDLCLVLAKKGYGSVWDLCAALARGPALENMDIASRKHLLGFALSHCDGESIAELLHAWKDLDMQDQCESLMVLTGTEPNENNVEALAKMVKNLVSVLDGPVPDGLLSWQYVYKHHVLSLLTELEARAKPEVDFQSSESLHGLISEIEQTYNSCCKYLKFVPNPARLDIVKRFLSIILPADGSFKSFPCGSVWRVGLAMLVDTWIRMMNDMHEVALLENSEERFCLECIMKCLQVFARLVAGEKVSSSQGWATVFGYVGYVLVGDVAAEIFNFCRAMICSGCCFGAVADIYDEVMAHFQREAGSVADFKKEAFSIQNLRDLYLSILKTILQELTDESREHQCLHYYLSSLSKLAGDLDNLQSVRQAVWERLEEFSENFRLPNHVRVYILELMQLIAASDKNSKGFSSKLKVEVHSWEGWENTHNATANCENAAADGISNKVDASNKFTNTLIALKSTQLVSTISPSIEITPDDLSTVESTVSCFLGVSKFAESESHIETLLVILVEWDGHFTRGEIEMDSGEVSDGGNGWGNDDWDEGWESFQEPIEEEPKKSAKLSVHPLHICWMEIFRKLLTISHYNKMLKLLDKSVANPGEVLLDEENARTLSQITLEIDCFLALKLMLLLPYEAVQLQCLDSVEQKLKQEGISDKLGVDLEFLLVVLSSGIISTIITKPSFGTVFSYICYTVGNFSRQCQESQLSSSGHGGSVESENISKDHVDLFTRVIFPCFVSELVRSGQQILAGFLVTKLMHTNPSLSLINIAGACLTKYLERQIQILQDSNLSFRDGVGLSEPLLNTISSLRDRMGNLIQPSLSALSHDHR</sequence>
<name>A0A2G2X7V9_CAPBA</name>
<reference evidence="7" key="2">
    <citation type="journal article" date="2017" name="J. Anim. Genet.">
        <title>Multiple reference genome sequences of hot pepper reveal the massive evolution of plant disease resistance genes by retroduplication.</title>
        <authorList>
            <person name="Kim S."/>
            <person name="Park J."/>
            <person name="Yeom S.-I."/>
            <person name="Kim Y.-M."/>
            <person name="Seo E."/>
            <person name="Kim K.-T."/>
            <person name="Kim M.-S."/>
            <person name="Lee J.M."/>
            <person name="Cheong K."/>
            <person name="Shin H.-S."/>
            <person name="Kim S.-B."/>
            <person name="Han K."/>
            <person name="Lee J."/>
            <person name="Park M."/>
            <person name="Lee H.-A."/>
            <person name="Lee H.-Y."/>
            <person name="Lee Y."/>
            <person name="Oh S."/>
            <person name="Lee J.H."/>
            <person name="Choi E."/>
            <person name="Choi E."/>
            <person name="Lee S.E."/>
            <person name="Jeon J."/>
            <person name="Kim H."/>
            <person name="Choi G."/>
            <person name="Song H."/>
            <person name="Lee J."/>
            <person name="Lee S.-C."/>
            <person name="Kwon J.-K."/>
            <person name="Lee H.-Y."/>
            <person name="Koo N."/>
            <person name="Hong Y."/>
            <person name="Kim R.W."/>
            <person name="Kang W.-H."/>
            <person name="Huh J.H."/>
            <person name="Kang B.-C."/>
            <person name="Yang T.-J."/>
            <person name="Lee Y.-H."/>
            <person name="Bennetzen J.L."/>
            <person name="Choi D."/>
        </authorList>
    </citation>
    <scope>NUCLEOTIDE SEQUENCE [LARGE SCALE GENOMIC DNA]</scope>
    <source>
        <strain evidence="7">cv. PBC81</strain>
    </source>
</reference>
<reference evidence="6 7" key="1">
    <citation type="journal article" date="2017" name="Genome Biol.">
        <title>New reference genome sequences of hot pepper reveal the massive evolution of plant disease-resistance genes by retroduplication.</title>
        <authorList>
            <person name="Kim S."/>
            <person name="Park J."/>
            <person name="Yeom S.I."/>
            <person name="Kim Y.M."/>
            <person name="Seo E."/>
            <person name="Kim K.T."/>
            <person name="Kim M.S."/>
            <person name="Lee J.M."/>
            <person name="Cheong K."/>
            <person name="Shin H.S."/>
            <person name="Kim S.B."/>
            <person name="Han K."/>
            <person name="Lee J."/>
            <person name="Park M."/>
            <person name="Lee H.A."/>
            <person name="Lee H.Y."/>
            <person name="Lee Y."/>
            <person name="Oh S."/>
            <person name="Lee J.H."/>
            <person name="Choi E."/>
            <person name="Choi E."/>
            <person name="Lee S.E."/>
            <person name="Jeon J."/>
            <person name="Kim H."/>
            <person name="Choi G."/>
            <person name="Song H."/>
            <person name="Lee J."/>
            <person name="Lee S.C."/>
            <person name="Kwon J.K."/>
            <person name="Lee H.Y."/>
            <person name="Koo N."/>
            <person name="Hong Y."/>
            <person name="Kim R.W."/>
            <person name="Kang W.H."/>
            <person name="Huh J.H."/>
            <person name="Kang B.C."/>
            <person name="Yang T.J."/>
            <person name="Lee Y.H."/>
            <person name="Bennetzen J.L."/>
            <person name="Choi D."/>
        </authorList>
    </citation>
    <scope>NUCLEOTIDE SEQUENCE [LARGE SCALE GENOMIC DNA]</scope>
    <source>
        <strain evidence="7">cv. PBC81</strain>
    </source>
</reference>
<organism evidence="6 7">
    <name type="scientific">Capsicum baccatum</name>
    <name type="common">Peruvian pepper</name>
    <dbReference type="NCBI Taxonomy" id="33114"/>
    <lineage>
        <taxon>Eukaryota</taxon>
        <taxon>Viridiplantae</taxon>
        <taxon>Streptophyta</taxon>
        <taxon>Embryophyta</taxon>
        <taxon>Tracheophyta</taxon>
        <taxon>Spermatophyta</taxon>
        <taxon>Magnoliopsida</taxon>
        <taxon>eudicotyledons</taxon>
        <taxon>Gunneridae</taxon>
        <taxon>Pentapetalae</taxon>
        <taxon>asterids</taxon>
        <taxon>lamiids</taxon>
        <taxon>Solanales</taxon>
        <taxon>Solanaceae</taxon>
        <taxon>Solanoideae</taxon>
        <taxon>Capsiceae</taxon>
        <taxon>Capsicum</taxon>
    </lineage>
</organism>
<gene>
    <name evidence="6" type="ORF">CQW23_07883</name>
</gene>